<evidence type="ECO:0000313" key="3">
    <source>
        <dbReference type="Proteomes" id="UP000829401"/>
    </source>
</evidence>
<dbReference type="InterPro" id="IPR001647">
    <property type="entry name" value="HTH_TetR"/>
</dbReference>
<dbReference type="PROSITE" id="PS50977">
    <property type="entry name" value="HTH_TETR_2"/>
    <property type="match status" value="1"/>
</dbReference>
<organism evidence="2 3">
    <name type="scientific">Alicyclobacillus acidoterrestris (strain ATCC 49025 / DSM 3922 / CIP 106132 / NCIMB 13137 / GD3B)</name>
    <dbReference type="NCBI Taxonomy" id="1356854"/>
    <lineage>
        <taxon>Bacteria</taxon>
        <taxon>Bacillati</taxon>
        <taxon>Bacillota</taxon>
        <taxon>Bacilli</taxon>
        <taxon>Bacillales</taxon>
        <taxon>Alicyclobacillaceae</taxon>
        <taxon>Alicyclobacillus</taxon>
    </lineage>
</organism>
<dbReference type="STRING" id="1356854.N007_15510"/>
<dbReference type="GO" id="GO:0006355">
    <property type="term" value="P:regulation of DNA-templated transcription"/>
    <property type="evidence" value="ECO:0007669"/>
    <property type="project" value="UniProtKB-ARBA"/>
</dbReference>
<gene>
    <name evidence="2" type="ORF">K1I37_15830</name>
</gene>
<sequence length="205" mass="22650">MSIERSFKYNGRMVKRDPESKKRQLLEAALKEFSAYGLAGSRIDRIAERAGCSAGLVYTYFGSKDGLFDAVLNDIVDQTVTNIPITPEDLPEYAGRLFDAAEQHPDVARVVMWHRLERGGAGQQIPGGSDAARHKIDAIRSAQEAGKLPSHFDAEQLMLLVQSIASLWTSQPPEIAELVAAKSDRDRRRATVVEAVRRLLANSDD</sequence>
<dbReference type="KEGG" id="aaco:K1I37_15830"/>
<dbReference type="Proteomes" id="UP000829401">
    <property type="component" value="Chromosome"/>
</dbReference>
<dbReference type="InterPro" id="IPR009057">
    <property type="entry name" value="Homeodomain-like_sf"/>
</dbReference>
<dbReference type="Pfam" id="PF00440">
    <property type="entry name" value="TetR_N"/>
    <property type="match status" value="1"/>
</dbReference>
<dbReference type="RefSeq" id="WP_021298271.1">
    <property type="nucleotide sequence ID" value="NZ_AURB01000180.1"/>
</dbReference>
<accession>T0BP37</accession>
<dbReference type="EMBL" id="CP080467">
    <property type="protein sequence ID" value="UNO48136.1"/>
    <property type="molecule type" value="Genomic_DNA"/>
</dbReference>
<name>T0BP37_ALIAG</name>
<evidence type="ECO:0000313" key="2">
    <source>
        <dbReference type="EMBL" id="UNO48136.1"/>
    </source>
</evidence>
<dbReference type="Gene3D" id="1.10.357.10">
    <property type="entry name" value="Tetracycline Repressor, domain 2"/>
    <property type="match status" value="1"/>
</dbReference>
<dbReference type="PANTHER" id="PTHR30328">
    <property type="entry name" value="TRANSCRIPTIONAL REPRESSOR"/>
    <property type="match status" value="1"/>
</dbReference>
<protein>
    <submittedName>
        <fullName evidence="2">TetR family transcriptional regulator</fullName>
    </submittedName>
</protein>
<dbReference type="SUPFAM" id="SSF46689">
    <property type="entry name" value="Homeodomain-like"/>
    <property type="match status" value="1"/>
</dbReference>
<dbReference type="eggNOG" id="COG1309">
    <property type="taxonomic scope" value="Bacteria"/>
</dbReference>
<evidence type="ECO:0000256" key="1">
    <source>
        <dbReference type="ARBA" id="ARBA00023125"/>
    </source>
</evidence>
<proteinExistence type="predicted"/>
<dbReference type="InterPro" id="IPR041467">
    <property type="entry name" value="Sco4008_C"/>
</dbReference>
<dbReference type="InterPro" id="IPR036271">
    <property type="entry name" value="Tet_transcr_reg_TetR-rel_C_sf"/>
</dbReference>
<dbReference type="PRINTS" id="PR00455">
    <property type="entry name" value="HTHTETR"/>
</dbReference>
<dbReference type="AlphaFoldDB" id="T0BP37"/>
<dbReference type="InterPro" id="IPR050109">
    <property type="entry name" value="HTH-type_TetR-like_transc_reg"/>
</dbReference>
<accession>A0A9E6ZIZ6</accession>
<dbReference type="GO" id="GO:0003677">
    <property type="term" value="F:DNA binding"/>
    <property type="evidence" value="ECO:0007669"/>
    <property type="project" value="UniProtKB-UniRule"/>
</dbReference>
<keyword evidence="1" id="KW-0238">DNA-binding</keyword>
<dbReference type="Pfam" id="PF17926">
    <property type="entry name" value="TetR_C_21"/>
    <property type="match status" value="1"/>
</dbReference>
<reference evidence="3" key="1">
    <citation type="journal article" date="2022" name="G3 (Bethesda)">
        <title>Unveiling the complete genome sequence of Alicyclobacillus acidoterrestris DSM 3922T, a taint-producing strain.</title>
        <authorList>
            <person name="Leonardo I.C."/>
            <person name="Barreto Crespo M.T."/>
            <person name="Gaspar F.B."/>
        </authorList>
    </citation>
    <scope>NUCLEOTIDE SEQUENCE [LARGE SCALE GENOMIC DNA]</scope>
    <source>
        <strain evidence="3">DSM 3922</strain>
    </source>
</reference>
<dbReference type="OrthoDB" id="9814200at2"/>
<dbReference type="SUPFAM" id="SSF48498">
    <property type="entry name" value="Tetracyclin repressor-like, C-terminal domain"/>
    <property type="match status" value="1"/>
</dbReference>
<keyword evidence="3" id="KW-1185">Reference proteome</keyword>
<dbReference type="PANTHER" id="PTHR30328:SF54">
    <property type="entry name" value="HTH-TYPE TRANSCRIPTIONAL REPRESSOR SCO4008"/>
    <property type="match status" value="1"/>
</dbReference>